<name>A0A4Q1S9Y2_9BACT</name>
<feature type="signal peptide" evidence="2">
    <location>
        <begin position="1"/>
        <end position="28"/>
    </location>
</feature>
<dbReference type="EMBL" id="SDMK01000004">
    <property type="protein sequence ID" value="RXS93797.1"/>
    <property type="molecule type" value="Genomic_DNA"/>
</dbReference>
<feature type="compositionally biased region" description="Basic and acidic residues" evidence="1">
    <location>
        <begin position="112"/>
        <end position="122"/>
    </location>
</feature>
<accession>A0A4Q1S9Y2</accession>
<dbReference type="OrthoDB" id="9871538at2"/>
<keyword evidence="2" id="KW-0732">Signal</keyword>
<protein>
    <recommendedName>
        <fullName evidence="5">Zinc resistance-associated protein</fullName>
    </recommendedName>
</protein>
<feature type="chain" id="PRO_5020738613" description="Zinc resistance-associated protein" evidence="2">
    <location>
        <begin position="29"/>
        <end position="144"/>
    </location>
</feature>
<sequence length="144" mass="16025">MKKAARAIILAMCSIVLLGKALSAAAQSAQQPPSASQELQAIHSPQSIDQELARLTKDLELTPEQQKQVRVLLEEHHDRIQALLDKNPASSRESLGPQIHAISDETHHQIHALLNDHQRELESQMQQRENNGEEARRPAPPNAH</sequence>
<keyword evidence="4" id="KW-1185">Reference proteome</keyword>
<evidence type="ECO:0000313" key="3">
    <source>
        <dbReference type="EMBL" id="RXS93797.1"/>
    </source>
</evidence>
<reference evidence="3 4" key="1">
    <citation type="journal article" date="2016" name="Int. J. Syst. Evol. Microbiol.">
        <title>Acidipila dinghuensis sp. nov., an acidobacterium isolated from forest soil.</title>
        <authorList>
            <person name="Jiang Y.W."/>
            <person name="Wang J."/>
            <person name="Chen M.H."/>
            <person name="Lv Y.Y."/>
            <person name="Qiu L.H."/>
        </authorList>
    </citation>
    <scope>NUCLEOTIDE SEQUENCE [LARGE SCALE GENOMIC DNA]</scope>
    <source>
        <strain evidence="3 4">DHOF10</strain>
    </source>
</reference>
<feature type="region of interest" description="Disordered" evidence="1">
    <location>
        <begin position="112"/>
        <end position="144"/>
    </location>
</feature>
<dbReference type="RefSeq" id="WP_129209625.1">
    <property type="nucleotide sequence ID" value="NZ_BMGU01000002.1"/>
</dbReference>
<evidence type="ECO:0000313" key="4">
    <source>
        <dbReference type="Proteomes" id="UP000290253"/>
    </source>
</evidence>
<gene>
    <name evidence="3" type="ORF">ESZ00_17285</name>
</gene>
<evidence type="ECO:0000256" key="1">
    <source>
        <dbReference type="SAM" id="MobiDB-lite"/>
    </source>
</evidence>
<proteinExistence type="predicted"/>
<dbReference type="Proteomes" id="UP000290253">
    <property type="component" value="Unassembled WGS sequence"/>
</dbReference>
<evidence type="ECO:0000256" key="2">
    <source>
        <dbReference type="SAM" id="SignalP"/>
    </source>
</evidence>
<dbReference type="AlphaFoldDB" id="A0A4Q1S9Y2"/>
<organism evidence="3 4">
    <name type="scientific">Silvibacterium dinghuense</name>
    <dbReference type="NCBI Taxonomy" id="1560006"/>
    <lineage>
        <taxon>Bacteria</taxon>
        <taxon>Pseudomonadati</taxon>
        <taxon>Acidobacteriota</taxon>
        <taxon>Terriglobia</taxon>
        <taxon>Terriglobales</taxon>
        <taxon>Acidobacteriaceae</taxon>
        <taxon>Silvibacterium</taxon>
    </lineage>
</organism>
<evidence type="ECO:0008006" key="5">
    <source>
        <dbReference type="Google" id="ProtNLM"/>
    </source>
</evidence>
<comment type="caution">
    <text evidence="3">The sequence shown here is derived from an EMBL/GenBank/DDBJ whole genome shotgun (WGS) entry which is preliminary data.</text>
</comment>